<keyword evidence="2" id="KW-1185">Reference proteome</keyword>
<evidence type="ECO:0000313" key="1">
    <source>
        <dbReference type="EMBL" id="CAH2242768.1"/>
    </source>
</evidence>
<organism evidence="1 2">
    <name type="scientific">Pararge aegeria aegeria</name>
    <dbReference type="NCBI Taxonomy" id="348720"/>
    <lineage>
        <taxon>Eukaryota</taxon>
        <taxon>Metazoa</taxon>
        <taxon>Ecdysozoa</taxon>
        <taxon>Arthropoda</taxon>
        <taxon>Hexapoda</taxon>
        <taxon>Insecta</taxon>
        <taxon>Pterygota</taxon>
        <taxon>Neoptera</taxon>
        <taxon>Endopterygota</taxon>
        <taxon>Lepidoptera</taxon>
        <taxon>Glossata</taxon>
        <taxon>Ditrysia</taxon>
        <taxon>Papilionoidea</taxon>
        <taxon>Nymphalidae</taxon>
        <taxon>Satyrinae</taxon>
        <taxon>Satyrini</taxon>
        <taxon>Parargina</taxon>
        <taxon>Pararge</taxon>
    </lineage>
</organism>
<accession>A0A8S4RWJ3</accession>
<dbReference type="OrthoDB" id="10261632at2759"/>
<name>A0A8S4RWJ3_9NEOP</name>
<protein>
    <submittedName>
        <fullName evidence="1">Jg10305 protein</fullName>
    </submittedName>
</protein>
<dbReference type="AlphaFoldDB" id="A0A8S4RWJ3"/>
<comment type="caution">
    <text evidence="1">The sequence shown here is derived from an EMBL/GenBank/DDBJ whole genome shotgun (WGS) entry which is preliminary data.</text>
</comment>
<gene>
    <name evidence="1" type="primary">jg10305</name>
    <name evidence="1" type="ORF">PAEG_LOCUS19004</name>
</gene>
<dbReference type="EMBL" id="CAKXAJ010025685">
    <property type="protein sequence ID" value="CAH2242768.1"/>
    <property type="molecule type" value="Genomic_DNA"/>
</dbReference>
<reference evidence="1" key="1">
    <citation type="submission" date="2022-03" db="EMBL/GenBank/DDBJ databases">
        <authorList>
            <person name="Lindestad O."/>
        </authorList>
    </citation>
    <scope>NUCLEOTIDE SEQUENCE</scope>
</reference>
<sequence>MDSSEVLEDKDSGPEVQLNLPGSVLSRIEELMGGTEQFDNEEVLQQLRLYRDIRELNALRDDVHAVRAQLATQILADFKDALTGTPHTDCTERGGSRFDLYAFYVCSLLMTLFCWKEDISKEMTRKSGFDSRPEK</sequence>
<evidence type="ECO:0000313" key="2">
    <source>
        <dbReference type="Proteomes" id="UP000838756"/>
    </source>
</evidence>
<proteinExistence type="predicted"/>
<dbReference type="Proteomes" id="UP000838756">
    <property type="component" value="Unassembled WGS sequence"/>
</dbReference>